<dbReference type="Gene3D" id="3.90.850.10">
    <property type="entry name" value="Fumarylacetoacetase-like, C-terminal domain"/>
    <property type="match status" value="1"/>
</dbReference>
<keyword evidence="5" id="KW-1185">Reference proteome</keyword>
<dbReference type="FunFam" id="3.90.850.10:FF:000002">
    <property type="entry name" value="2-hydroxyhepta-2,4-diene-1,7-dioate isomerase"/>
    <property type="match status" value="1"/>
</dbReference>
<evidence type="ECO:0000256" key="2">
    <source>
        <dbReference type="ARBA" id="ARBA00022723"/>
    </source>
</evidence>
<comment type="caution">
    <text evidence="4">The sequence shown here is derived from an EMBL/GenBank/DDBJ whole genome shotgun (WGS) entry which is preliminary data.</text>
</comment>
<protein>
    <submittedName>
        <fullName evidence="4">Fumarylacetoacetate hydrolase domain-containing protein 2</fullName>
    </submittedName>
</protein>
<dbReference type="GO" id="GO:0046872">
    <property type="term" value="F:metal ion binding"/>
    <property type="evidence" value="ECO:0007669"/>
    <property type="project" value="UniProtKB-KW"/>
</dbReference>
<dbReference type="SUPFAM" id="SSF56529">
    <property type="entry name" value="FAH"/>
    <property type="match status" value="1"/>
</dbReference>
<evidence type="ECO:0000259" key="3">
    <source>
        <dbReference type="Pfam" id="PF01557"/>
    </source>
</evidence>
<dbReference type="Pfam" id="PF01557">
    <property type="entry name" value="FAA_hydrolase"/>
    <property type="match status" value="1"/>
</dbReference>
<dbReference type="InterPro" id="IPR011234">
    <property type="entry name" value="Fumarylacetoacetase-like_C"/>
</dbReference>
<dbReference type="EMBL" id="LJIW01000002">
    <property type="protein sequence ID" value="PNG90563.1"/>
    <property type="molecule type" value="Genomic_DNA"/>
</dbReference>
<gene>
    <name evidence="4" type="ORF">SMF913_26028</name>
</gene>
<evidence type="ECO:0000256" key="1">
    <source>
        <dbReference type="ARBA" id="ARBA00010211"/>
    </source>
</evidence>
<keyword evidence="2" id="KW-0479">Metal-binding</keyword>
<dbReference type="GO" id="GO:0016787">
    <property type="term" value="F:hydrolase activity"/>
    <property type="evidence" value="ECO:0007669"/>
    <property type="project" value="UniProtKB-KW"/>
</dbReference>
<organism evidence="4 5">
    <name type="scientific">Streptomyces malaysiensis</name>
    <dbReference type="NCBI Taxonomy" id="92644"/>
    <lineage>
        <taxon>Bacteria</taxon>
        <taxon>Bacillati</taxon>
        <taxon>Actinomycetota</taxon>
        <taxon>Actinomycetes</taxon>
        <taxon>Kitasatosporales</taxon>
        <taxon>Streptomycetaceae</taxon>
        <taxon>Streptomyces</taxon>
        <taxon>Streptomyces violaceusniger group</taxon>
    </lineage>
</organism>
<dbReference type="PANTHER" id="PTHR42796:SF4">
    <property type="entry name" value="FUMARYLACETOACETATE HYDROLASE DOMAIN-CONTAINING PROTEIN 2A"/>
    <property type="match status" value="1"/>
</dbReference>
<name>A0A2J7YRA1_STRMQ</name>
<feature type="domain" description="Fumarylacetoacetase-like C-terminal" evidence="3">
    <location>
        <begin position="74"/>
        <end position="278"/>
    </location>
</feature>
<evidence type="ECO:0000313" key="4">
    <source>
        <dbReference type="EMBL" id="PNG90563.1"/>
    </source>
</evidence>
<evidence type="ECO:0000313" key="5">
    <source>
        <dbReference type="Proteomes" id="UP000236520"/>
    </source>
</evidence>
<dbReference type="RefSeq" id="WP_102936268.1">
    <property type="nucleotide sequence ID" value="NZ_LJIW01000002.1"/>
</dbReference>
<dbReference type="InterPro" id="IPR036663">
    <property type="entry name" value="Fumarylacetoacetase_C_sf"/>
</dbReference>
<dbReference type="PANTHER" id="PTHR42796">
    <property type="entry name" value="FUMARYLACETOACETATE HYDROLASE DOMAIN-CONTAINING PROTEIN 2A-RELATED"/>
    <property type="match status" value="1"/>
</dbReference>
<accession>A0A2J7YRA1</accession>
<proteinExistence type="inferred from homology"/>
<dbReference type="AlphaFoldDB" id="A0A2J7YRA1"/>
<dbReference type="GO" id="GO:0016853">
    <property type="term" value="F:isomerase activity"/>
    <property type="evidence" value="ECO:0007669"/>
    <property type="project" value="UniProtKB-ARBA"/>
</dbReference>
<reference evidence="4 5" key="1">
    <citation type="submission" date="2015-09" db="EMBL/GenBank/DDBJ databases">
        <title>Genome sequence, genome mining and natural product profiling of a biocontrol bacterium Streptomyces malaysiensis F913.</title>
        <authorList>
            <person name="Xu Y."/>
            <person name="Wei J."/>
            <person name="Xie J."/>
            <person name="Li T."/>
            <person name="Zhou Z."/>
        </authorList>
    </citation>
    <scope>NUCLEOTIDE SEQUENCE [LARGE SCALE GENOMIC DNA]</scope>
    <source>
        <strain evidence="4 5">F913</strain>
    </source>
</reference>
<sequence length="280" mass="29708">MRIANLSGRLTLIVDGRAVDVEQASGGRFAADPQAVYERWEEFHTWAKTADLPTGDGFEPANLGSPAPAPRQTLAIGLNYRGHASESGFAAPEGLPPVFTKFATSITGPVTEVKLPEGGHTDWEVELVVVIGRRAEAVSETDAWRHVAGLAVGQDISERVVQLAGPAPQFSLGKSFPGFAPIGPWLVTPDEFDDPDDLELRCAINGEEVQKGRTRDLIFSVPALLAGLSAVLPLLPGDVIFTGTPAGVGLGRNPQRWLAAGDELVSTIEGIGELRQTFVA</sequence>
<dbReference type="Proteomes" id="UP000236520">
    <property type="component" value="Unassembled WGS sequence"/>
</dbReference>
<dbReference type="InterPro" id="IPR051121">
    <property type="entry name" value="FAH"/>
</dbReference>
<dbReference type="GO" id="GO:0019752">
    <property type="term" value="P:carboxylic acid metabolic process"/>
    <property type="evidence" value="ECO:0007669"/>
    <property type="project" value="UniProtKB-ARBA"/>
</dbReference>
<keyword evidence="4" id="KW-0378">Hydrolase</keyword>
<comment type="similarity">
    <text evidence="1">Belongs to the FAH family.</text>
</comment>